<organism evidence="3 4">
    <name type="scientific">Dokdonia donghaensis DSW-1</name>
    <dbReference type="NCBI Taxonomy" id="1300343"/>
    <lineage>
        <taxon>Bacteria</taxon>
        <taxon>Pseudomonadati</taxon>
        <taxon>Bacteroidota</taxon>
        <taxon>Flavobacteriia</taxon>
        <taxon>Flavobacteriales</taxon>
        <taxon>Flavobacteriaceae</taxon>
        <taxon>Dokdonia</taxon>
    </lineage>
</organism>
<keyword evidence="2" id="KW-0472">Membrane</keyword>
<feature type="transmembrane region" description="Helical" evidence="2">
    <location>
        <begin position="15"/>
        <end position="35"/>
    </location>
</feature>
<name>A0A0A2GWI8_9FLAO</name>
<dbReference type="Proteomes" id="UP000030140">
    <property type="component" value="Unassembled WGS sequence"/>
</dbReference>
<evidence type="ECO:0000256" key="1">
    <source>
        <dbReference type="SAM" id="MobiDB-lite"/>
    </source>
</evidence>
<evidence type="ECO:0000313" key="4">
    <source>
        <dbReference type="Proteomes" id="UP000030140"/>
    </source>
</evidence>
<proteinExistence type="predicted"/>
<feature type="region of interest" description="Disordered" evidence="1">
    <location>
        <begin position="717"/>
        <end position="745"/>
    </location>
</feature>
<evidence type="ECO:0008006" key="5">
    <source>
        <dbReference type="Google" id="ProtNLM"/>
    </source>
</evidence>
<comment type="caution">
    <text evidence="3">The sequence shown here is derived from an EMBL/GenBank/DDBJ whole genome shotgun (WGS) entry which is preliminary data.</text>
</comment>
<keyword evidence="2" id="KW-0812">Transmembrane</keyword>
<dbReference type="PATRIC" id="fig|1300343.5.peg.1471"/>
<accession>A0A0A2GWI8</accession>
<dbReference type="OrthoDB" id="780137at2"/>
<dbReference type="EMBL" id="JSAQ01000001">
    <property type="protein sequence ID" value="KGO07649.1"/>
    <property type="molecule type" value="Genomic_DNA"/>
</dbReference>
<keyword evidence="2" id="KW-1133">Transmembrane helix</keyword>
<evidence type="ECO:0000256" key="2">
    <source>
        <dbReference type="SAM" id="Phobius"/>
    </source>
</evidence>
<sequence length="745" mass="84313">MLEGKRHIAKYTSRWQLLLVVQGLLYGIGAGVFCWFLSRQLGISMLVFALVTGLAMLVLKPWRITATTVSEYLDHHLSSVEYSTSLLFTETTSLSDLAQLQQHKVSAVLQEQINTIRPKTSVKTAAIVVFMLIGAGYVGSQFITPLVLDNGDSQKEVIQLQSTDSITPLHAPPVLKQQQLTIKYPSYTKLASRTTSSMNVKAVAGSKLFWSLDFESFVKEVTLEGLGTGKKFNLKTTSENSLRASSSLIPTTSGYYNFNFIDSLDGAYTSDIYAIEVVKDQPPAITIKDIAQFTTFEHTDRKVINFSALITDDFGIESTQIIATVSKGEGESVKFREEKIAFDAPITKGVKTITTTKSISLDALKMELGDELYFYVETRDQKTPKPNITRSETYFAVIKDTVSDGFGVEGTMGADLMPDYFRSQRQLIIDTEKLIKDRNTLTKQEFTNRSNELGFDQKALRLKYGKFMGDEDDSGIGVAQDIDMSDYDEDDPTAGFRHDHDTENEHNLVEEDHDHEHEEELGEEEEKETSLFEDYLHNHDDPEESTLFTESLRGKLKNAMAQMWDAELHLRLADPDTSLPYQYKALKLIQEIKNSARIYVHRIGFDPPPIKEDKRLSGEIKEITNVFKKEDFDNKDPYVSMRESIEILEKRLQNERELTEEDKTAFAKAGEELAQLAILEPSKHLLTLQKLKWLTEDKKQPKTVMQSVQKGLLEALPRVSETPKNPEGFTSKLESLFTKELQKRD</sequence>
<dbReference type="KEGG" id="ddo:I597_1462"/>
<dbReference type="AlphaFoldDB" id="A0A0A2GWI8"/>
<feature type="region of interest" description="Disordered" evidence="1">
    <location>
        <begin position="511"/>
        <end position="530"/>
    </location>
</feature>
<gene>
    <name evidence="3" type="ORF">NV36_12910</name>
</gene>
<reference evidence="3 4" key="1">
    <citation type="submission" date="2014-10" db="EMBL/GenBank/DDBJ databases">
        <title>Draft genome sequence of the proteorhodopsin-containing marine bacterium Dokdonia donghaensis.</title>
        <authorList>
            <person name="Gomez-Consarnau L."/>
            <person name="Gonzalez J.M."/>
            <person name="Riedel T."/>
            <person name="Jaenicke S."/>
            <person name="Wagner-Doebler I."/>
            <person name="Fuhrman J.A."/>
        </authorList>
    </citation>
    <scope>NUCLEOTIDE SEQUENCE [LARGE SCALE GENOMIC DNA]</scope>
    <source>
        <strain evidence="3 4">DSW-1</strain>
    </source>
</reference>
<feature type="transmembrane region" description="Helical" evidence="2">
    <location>
        <begin position="125"/>
        <end position="148"/>
    </location>
</feature>
<keyword evidence="4" id="KW-1185">Reference proteome</keyword>
<evidence type="ECO:0000313" key="3">
    <source>
        <dbReference type="EMBL" id="KGO07649.1"/>
    </source>
</evidence>
<feature type="transmembrane region" description="Helical" evidence="2">
    <location>
        <begin position="41"/>
        <end position="59"/>
    </location>
</feature>
<protein>
    <recommendedName>
        <fullName evidence="5">Tryptophan-rich sensory protein</fullName>
    </recommendedName>
</protein>
<dbReference type="RefSeq" id="WP_035327933.1">
    <property type="nucleotide sequence ID" value="NZ_CP015125.1"/>
</dbReference>
<feature type="compositionally biased region" description="Acidic residues" evidence="1">
    <location>
        <begin position="483"/>
        <end position="492"/>
    </location>
</feature>
<feature type="region of interest" description="Disordered" evidence="1">
    <location>
        <begin position="483"/>
        <end position="503"/>
    </location>
</feature>